<dbReference type="KEGG" id="rfe:RF_0009"/>
<dbReference type="Pfam" id="PF01734">
    <property type="entry name" value="Patatin"/>
    <property type="match status" value="1"/>
</dbReference>
<keyword evidence="5" id="KW-1185">Reference proteome</keyword>
<dbReference type="PROSITE" id="PS51635">
    <property type="entry name" value="PNPLA"/>
    <property type="match status" value="1"/>
</dbReference>
<keyword evidence="4" id="KW-0378">Hydrolase</keyword>
<comment type="caution">
    <text evidence="2">Lacks conserved residue(s) required for the propagation of feature annotation.</text>
</comment>
<dbReference type="HOGENOM" id="CLU_047251_3_1_5"/>
<dbReference type="InterPro" id="IPR016035">
    <property type="entry name" value="Acyl_Trfase/lysoPLipase"/>
</dbReference>
<protein>
    <submittedName>
        <fullName evidence="4">Predicted esterase of the alpha-beta hydrolase superfamily</fullName>
    </submittedName>
</protein>
<gene>
    <name evidence="4" type="ordered locus">RF_0009</name>
</gene>
<evidence type="ECO:0000313" key="4">
    <source>
        <dbReference type="EMBL" id="AAY60860.1"/>
    </source>
</evidence>
<evidence type="ECO:0000256" key="1">
    <source>
        <dbReference type="ARBA" id="ARBA00023098"/>
    </source>
</evidence>
<evidence type="ECO:0000313" key="5">
    <source>
        <dbReference type="Proteomes" id="UP000008548"/>
    </source>
</evidence>
<dbReference type="InterPro" id="IPR052580">
    <property type="entry name" value="Lipid_Hydrolase"/>
</dbReference>
<evidence type="ECO:0000256" key="2">
    <source>
        <dbReference type="PROSITE-ProRule" id="PRU01161"/>
    </source>
</evidence>
<sequence>MYNLVFYGGLNSEKYLEGFLGQLLKDKGFDPEITFKQLHDSQKTNIDLYVVCTNLSTQFPEILSYENAPDEKVVKFVHASGAFPIYFQPVQKTVQGVVSTYVDGGVTNNYPVEVFDDKTAARSLPQTDNKNYKTLGFKPINKEILEAYQNGTEPKPFVDTTTVVDQLYALAEVLTSSDLISCFQNHDRTVFIDDHNISALSFDITAEQKEALINSGYSATCDYVTRMENIMLAGLAVNDSSDSLVL</sequence>
<dbReference type="GO" id="GO:0006629">
    <property type="term" value="P:lipid metabolic process"/>
    <property type="evidence" value="ECO:0007669"/>
    <property type="project" value="UniProtKB-KW"/>
</dbReference>
<feature type="domain" description="PNPLA" evidence="3">
    <location>
        <begin position="1"/>
        <end position="116"/>
    </location>
</feature>
<dbReference type="PANTHER" id="PTHR46394">
    <property type="entry name" value="ANNEXIN"/>
    <property type="match status" value="1"/>
</dbReference>
<accession>Q4UNJ6</accession>
<name>Q4UNJ6_RICFE</name>
<proteinExistence type="predicted"/>
<organism evidence="4 5">
    <name type="scientific">Rickettsia felis (strain ATCC VR-1525 / URRWXCal2)</name>
    <name type="common">Rickettsia azadi</name>
    <dbReference type="NCBI Taxonomy" id="315456"/>
    <lineage>
        <taxon>Bacteria</taxon>
        <taxon>Pseudomonadati</taxon>
        <taxon>Pseudomonadota</taxon>
        <taxon>Alphaproteobacteria</taxon>
        <taxon>Rickettsiales</taxon>
        <taxon>Rickettsiaceae</taxon>
        <taxon>Rickettsieae</taxon>
        <taxon>Rickettsia</taxon>
        <taxon>spotted fever group</taxon>
    </lineage>
</organism>
<dbReference type="Gene3D" id="3.40.1090.10">
    <property type="entry name" value="Cytosolic phospholipase A2 catalytic domain"/>
    <property type="match status" value="1"/>
</dbReference>
<dbReference type="Proteomes" id="UP000008548">
    <property type="component" value="Chromosome"/>
</dbReference>
<dbReference type="InterPro" id="IPR002641">
    <property type="entry name" value="PNPLA_dom"/>
</dbReference>
<dbReference type="STRING" id="315456.RF_0009"/>
<dbReference type="eggNOG" id="COG1752">
    <property type="taxonomic scope" value="Bacteria"/>
</dbReference>
<feature type="short sequence motif" description="DGA/G" evidence="2">
    <location>
        <begin position="103"/>
        <end position="105"/>
    </location>
</feature>
<evidence type="ECO:0000259" key="3">
    <source>
        <dbReference type="PROSITE" id="PS51635"/>
    </source>
</evidence>
<reference evidence="4 5" key="1">
    <citation type="journal article" date="2005" name="PLoS Biol.">
        <title>The genome sequence of Rickettsia felis identifies the first putative conjugative plasmid in an obligate intracellular parasite.</title>
        <authorList>
            <person name="Ogata H."/>
            <person name="Renesto P."/>
            <person name="Audic S."/>
            <person name="Robert C."/>
            <person name="Blanc G."/>
            <person name="Fournier P.E."/>
            <person name="Parinello H."/>
            <person name="Claverie J.M."/>
            <person name="Raoult D."/>
        </authorList>
    </citation>
    <scope>NUCLEOTIDE SEQUENCE [LARGE SCALE GENOMIC DNA]</scope>
    <source>
        <strain evidence="5">ATCC VR-1525 / URRWXCal2</strain>
    </source>
</reference>
<dbReference type="EMBL" id="CP000053">
    <property type="protein sequence ID" value="AAY60860.1"/>
    <property type="molecule type" value="Genomic_DNA"/>
</dbReference>
<dbReference type="SUPFAM" id="SSF52151">
    <property type="entry name" value="FabD/lysophospholipase-like"/>
    <property type="match status" value="1"/>
</dbReference>
<dbReference type="PANTHER" id="PTHR46394:SF1">
    <property type="entry name" value="PNPLA DOMAIN-CONTAINING PROTEIN"/>
    <property type="match status" value="1"/>
</dbReference>
<keyword evidence="1" id="KW-0443">Lipid metabolism</keyword>
<dbReference type="GO" id="GO:0016787">
    <property type="term" value="F:hydrolase activity"/>
    <property type="evidence" value="ECO:0007669"/>
    <property type="project" value="UniProtKB-KW"/>
</dbReference>
<dbReference type="AlphaFoldDB" id="Q4UNJ6"/>